<dbReference type="InterPro" id="IPR016181">
    <property type="entry name" value="Acyl_CoA_acyltransferase"/>
</dbReference>
<dbReference type="SUPFAM" id="SSF55729">
    <property type="entry name" value="Acyl-CoA N-acyltransferases (Nat)"/>
    <property type="match status" value="1"/>
</dbReference>
<reference evidence="1 2" key="1">
    <citation type="submission" date="2015-07" db="EMBL/GenBank/DDBJ databases">
        <authorList>
            <person name="Voget S."/>
            <person name="Dogs M."/>
            <person name="Brinkhoff T.H."/>
            <person name="Daniel R."/>
        </authorList>
    </citation>
    <scope>NUCLEOTIDE SEQUENCE [LARGE SCALE GENOMIC DNA]</scope>
    <source>
        <strain evidence="1 2">B14</strain>
    </source>
</reference>
<protein>
    <recommendedName>
        <fullName evidence="3">N-acetyltransferase domain-containing protein</fullName>
    </recommendedName>
</protein>
<evidence type="ECO:0000313" key="2">
    <source>
        <dbReference type="Proteomes" id="UP001318682"/>
    </source>
</evidence>
<gene>
    <name evidence="1" type="ORF">ROLI_009260</name>
</gene>
<sequence>MYVPRGQKRAERLVAALIESARDQGHRRITLGTMSRLVPHHIYRKAGVTSVDAPPGFPTQFRDRVIFMAIGIQG</sequence>
<evidence type="ECO:0008006" key="3">
    <source>
        <dbReference type="Google" id="ProtNLM"/>
    </source>
</evidence>
<dbReference type="Gene3D" id="3.40.630.30">
    <property type="match status" value="1"/>
</dbReference>
<reference evidence="2" key="2">
    <citation type="submission" date="2024-01" db="EMBL/GenBank/DDBJ databases">
        <title>Roseobacter fucihabitans sp. nov., isolated from the brown alga Fucus spiralis.</title>
        <authorList>
            <person name="Hahnke S."/>
            <person name="Berger M."/>
            <person name="Schlingloff A."/>
            <person name="Athale I."/>
            <person name="Neumann-Schaal M."/>
            <person name="Adenaya A."/>
            <person name="Poehlein A."/>
            <person name="Daniel R."/>
            <person name="Pertersen J."/>
            <person name="Brinkhoff T."/>
        </authorList>
    </citation>
    <scope>NUCLEOTIDE SEQUENCE [LARGE SCALE GENOMIC DNA]</scope>
    <source>
        <strain evidence="2">B14</strain>
    </source>
</reference>
<proteinExistence type="predicted"/>
<dbReference type="RefSeq" id="WP_187430876.1">
    <property type="nucleotide sequence ID" value="NZ_CP143423.1"/>
</dbReference>
<evidence type="ECO:0000313" key="1">
    <source>
        <dbReference type="EMBL" id="WVX47853.1"/>
    </source>
</evidence>
<keyword evidence="2" id="KW-1185">Reference proteome</keyword>
<name>A0ABZ2BPF0_9RHOB</name>
<organism evidence="1 2">
    <name type="scientific">Roseobacter fucihabitans</name>
    <dbReference type="NCBI Taxonomy" id="1537242"/>
    <lineage>
        <taxon>Bacteria</taxon>
        <taxon>Pseudomonadati</taxon>
        <taxon>Pseudomonadota</taxon>
        <taxon>Alphaproteobacteria</taxon>
        <taxon>Rhodobacterales</taxon>
        <taxon>Roseobacteraceae</taxon>
        <taxon>Roseobacter</taxon>
    </lineage>
</organism>
<dbReference type="EMBL" id="CP143423">
    <property type="protein sequence ID" value="WVX47853.1"/>
    <property type="molecule type" value="Genomic_DNA"/>
</dbReference>
<dbReference type="Proteomes" id="UP001318682">
    <property type="component" value="Chromosome"/>
</dbReference>
<accession>A0ABZ2BPF0</accession>